<evidence type="ECO:0000313" key="4">
    <source>
        <dbReference type="Proteomes" id="UP001058461"/>
    </source>
</evidence>
<dbReference type="SUPFAM" id="SSF53720">
    <property type="entry name" value="ALDH-like"/>
    <property type="match status" value="1"/>
</dbReference>
<dbReference type="InterPro" id="IPR016160">
    <property type="entry name" value="Ald_DH_CS_CYS"/>
</dbReference>
<dbReference type="Pfam" id="PF00171">
    <property type="entry name" value="Aldedh"/>
    <property type="match status" value="1"/>
</dbReference>
<dbReference type="InterPro" id="IPR015590">
    <property type="entry name" value="Aldehyde_DH_dom"/>
</dbReference>
<dbReference type="PROSITE" id="PS00070">
    <property type="entry name" value="ALDEHYDE_DEHYDR_CYS"/>
    <property type="match status" value="1"/>
</dbReference>
<sequence>MSTIEVVNPYTAETVFSQPSETFAAVSARVDAGQQAARAWQALSPQARAGHVLKALDYFRDNADEIAAGITREMGKPLTAAREELTYMLERAEYLCRFATDGALAPAHHPQYEDANFEGRIECRAKGVVYIITPWNYPLFCAINGTVCALLSGNAVVLKHTSTPSVGAHFEKAFGSMAGIDQLLTQVVVDFDVSARIIEETDINHLVFTGSVQGGRVMQQSIAKRAFNEGVPDPFIQCSLELGGSDAAYIAEDADLEQAVLWTVKIGRLHNSGQSCCAVKRVFVHASRYDAFLDRARAVMEAEVSGDPMAAQTTLGPLHGGQKAVSGLLDMVKQAQRLGAKLCTGGETESHGGTEFLKPTLLADVTAQMRILKEETFGPVLPVMKVADDEEAARQVCNSRFGLTASIFTRSRDRAERFVAAVTTGTVYVNRCNFVDARLGWIGQHASGNGSLALAPEGLQAFSARKSVNVDPSNLS</sequence>
<dbReference type="Proteomes" id="UP001058461">
    <property type="component" value="Chromosome"/>
</dbReference>
<protein>
    <submittedName>
        <fullName evidence="3">Aldehyde dehydrogenase family protein</fullName>
    </submittedName>
</protein>
<organism evidence="3 4">
    <name type="scientific">Marinobacterium rhizophilum</name>
    <dbReference type="NCBI Taxonomy" id="420402"/>
    <lineage>
        <taxon>Bacteria</taxon>
        <taxon>Pseudomonadati</taxon>
        <taxon>Pseudomonadota</taxon>
        <taxon>Gammaproteobacteria</taxon>
        <taxon>Oceanospirillales</taxon>
        <taxon>Oceanospirillaceae</taxon>
        <taxon>Marinobacterium</taxon>
    </lineage>
</organism>
<dbReference type="InterPro" id="IPR016161">
    <property type="entry name" value="Ald_DH/histidinol_DH"/>
</dbReference>
<dbReference type="InterPro" id="IPR016163">
    <property type="entry name" value="Ald_DH_C"/>
</dbReference>
<keyword evidence="1" id="KW-0560">Oxidoreductase</keyword>
<dbReference type="RefSeq" id="WP_255856156.1">
    <property type="nucleotide sequence ID" value="NZ_CP073347.1"/>
</dbReference>
<dbReference type="InterPro" id="IPR016162">
    <property type="entry name" value="Ald_DH_N"/>
</dbReference>
<dbReference type="Gene3D" id="3.40.309.10">
    <property type="entry name" value="Aldehyde Dehydrogenase, Chain A, domain 2"/>
    <property type="match status" value="1"/>
</dbReference>
<dbReference type="EMBL" id="CP073347">
    <property type="protein sequence ID" value="UTW13961.1"/>
    <property type="molecule type" value="Genomic_DNA"/>
</dbReference>
<evidence type="ECO:0000256" key="1">
    <source>
        <dbReference type="ARBA" id="ARBA00023002"/>
    </source>
</evidence>
<name>A0ABY5HQ01_9GAMM</name>
<evidence type="ECO:0000259" key="2">
    <source>
        <dbReference type="Pfam" id="PF00171"/>
    </source>
</evidence>
<feature type="domain" description="Aldehyde dehydrogenase" evidence="2">
    <location>
        <begin position="3"/>
        <end position="468"/>
    </location>
</feature>
<keyword evidence="4" id="KW-1185">Reference proteome</keyword>
<dbReference type="PANTHER" id="PTHR11699">
    <property type="entry name" value="ALDEHYDE DEHYDROGENASE-RELATED"/>
    <property type="match status" value="1"/>
</dbReference>
<gene>
    <name evidence="3" type="ORF">KDW95_10130</name>
</gene>
<proteinExistence type="predicted"/>
<evidence type="ECO:0000313" key="3">
    <source>
        <dbReference type="EMBL" id="UTW13961.1"/>
    </source>
</evidence>
<accession>A0ABY5HQ01</accession>
<dbReference type="Gene3D" id="3.40.605.10">
    <property type="entry name" value="Aldehyde Dehydrogenase, Chain A, domain 1"/>
    <property type="match status" value="1"/>
</dbReference>
<reference evidence="3" key="1">
    <citation type="submission" date="2021-04" db="EMBL/GenBank/DDBJ databases">
        <title>Oceanospirillales bacteria with DddD are important DMSP degraders in coastal seawater.</title>
        <authorList>
            <person name="Liu J."/>
        </authorList>
    </citation>
    <scope>NUCLEOTIDE SEQUENCE</scope>
    <source>
        <strain evidence="3">D13-1</strain>
    </source>
</reference>